<keyword evidence="2" id="KW-0677">Repeat</keyword>
<dbReference type="Pfam" id="PF13041">
    <property type="entry name" value="PPR_2"/>
    <property type="match status" value="3"/>
</dbReference>
<name>A0A5P1F3M4_ASPOF</name>
<dbReference type="NCBIfam" id="TIGR00756">
    <property type="entry name" value="PPR"/>
    <property type="match status" value="9"/>
</dbReference>
<evidence type="ECO:0000256" key="3">
    <source>
        <dbReference type="PROSITE-ProRule" id="PRU00708"/>
    </source>
</evidence>
<organism evidence="5 6">
    <name type="scientific">Asparagus officinalis</name>
    <name type="common">Garden asparagus</name>
    <dbReference type="NCBI Taxonomy" id="4686"/>
    <lineage>
        <taxon>Eukaryota</taxon>
        <taxon>Viridiplantae</taxon>
        <taxon>Streptophyta</taxon>
        <taxon>Embryophyta</taxon>
        <taxon>Tracheophyta</taxon>
        <taxon>Spermatophyta</taxon>
        <taxon>Magnoliopsida</taxon>
        <taxon>Liliopsida</taxon>
        <taxon>Asparagales</taxon>
        <taxon>Asparagaceae</taxon>
        <taxon>Asparagoideae</taxon>
        <taxon>Asparagus</taxon>
    </lineage>
</organism>
<feature type="repeat" description="PPR" evidence="3">
    <location>
        <begin position="356"/>
        <end position="386"/>
    </location>
</feature>
<dbReference type="InterPro" id="IPR011990">
    <property type="entry name" value="TPR-like_helical_dom_sf"/>
</dbReference>
<feature type="repeat" description="PPR" evidence="3">
    <location>
        <begin position="460"/>
        <end position="494"/>
    </location>
</feature>
<reference evidence="6" key="1">
    <citation type="journal article" date="2017" name="Nat. Commun.">
        <title>The asparagus genome sheds light on the origin and evolution of a young Y chromosome.</title>
        <authorList>
            <person name="Harkess A."/>
            <person name="Zhou J."/>
            <person name="Xu C."/>
            <person name="Bowers J.E."/>
            <person name="Van der Hulst R."/>
            <person name="Ayyampalayam S."/>
            <person name="Mercati F."/>
            <person name="Riccardi P."/>
            <person name="McKain M.R."/>
            <person name="Kakrana A."/>
            <person name="Tang H."/>
            <person name="Ray J."/>
            <person name="Groenendijk J."/>
            <person name="Arikit S."/>
            <person name="Mathioni S.M."/>
            <person name="Nakano M."/>
            <person name="Shan H."/>
            <person name="Telgmann-Rauber A."/>
            <person name="Kanno A."/>
            <person name="Yue Z."/>
            <person name="Chen H."/>
            <person name="Li W."/>
            <person name="Chen Y."/>
            <person name="Xu X."/>
            <person name="Zhang Y."/>
            <person name="Luo S."/>
            <person name="Chen H."/>
            <person name="Gao J."/>
            <person name="Mao Z."/>
            <person name="Pires J.C."/>
            <person name="Luo M."/>
            <person name="Kudrna D."/>
            <person name="Wing R.A."/>
            <person name="Meyers B.C."/>
            <person name="Yi K."/>
            <person name="Kong H."/>
            <person name="Lavrijsen P."/>
            <person name="Sunseri F."/>
            <person name="Falavigna A."/>
            <person name="Ye Y."/>
            <person name="Leebens-Mack J.H."/>
            <person name="Chen G."/>
        </authorList>
    </citation>
    <scope>NUCLEOTIDE SEQUENCE [LARGE SCALE GENOMIC DNA]</scope>
    <source>
        <strain evidence="6">cv. DH0086</strain>
    </source>
</reference>
<protein>
    <recommendedName>
        <fullName evidence="7">Pentacotripeptide-repeat region of PRORP domain-containing protein</fullName>
    </recommendedName>
</protein>
<sequence>MPKFSKSLSKIKSLSSSSPSTPAHDQIPHLALRPKPPSSKPPQTLRWASKPSPPTLGPQILSLISSNNLQEAHRLLLSSPHPPPEPALLPLIRAFGRAHRPDAAIRLLGLFPPQNPPSLRVLNSILNVLVEEDIDLARKFFRKGMSVRDEHTFGILMKGLCGANRIQEAFKLLKLMKSSASLKPNSVIYNTLIHGLCRNGGVGRGRSLMGEMDEVSDVTFHILISAYCKEDNLVQALVMLEKCFDSGFVPDKITVTKVVDVLCGHGRAMEAVELLERVESKGGVVDVVSYNSLVKGFCRMEKPEVGRRVLKEMERKGCLANVHTYNALISGFCDSGKVDSGMDLFREMGMVGVSPDFETFDLLIRGFCLEGRVEDGLRILDMMEETRGYESRVSPYNSLLYGFYKENRLEEGYEFLKKMESLFPRVVGRSLRILGFCEEGKIGEGKIIFDQMVNEGDIPSVFVYVSLIVGLSIGGNVREAFGLMNEMVERGYFPMVSTFNALIHGFCEEGNFRSSLKLLDEMVSRRCSPTTESYNPLICSLCKQGDEGRAYNFLVQMVERGIVPDSFTWSCFLVNERFEMKLESTTRAMDALCNNYTDD</sequence>
<feature type="repeat" description="PPR" evidence="3">
    <location>
        <begin position="216"/>
        <end position="250"/>
    </location>
</feature>
<dbReference type="OMA" id="HKLCVFR"/>
<evidence type="ECO:0000313" key="5">
    <source>
        <dbReference type="EMBL" id="ONK71060.1"/>
    </source>
</evidence>
<dbReference type="Pfam" id="PF12854">
    <property type="entry name" value="PPR_1"/>
    <property type="match status" value="1"/>
</dbReference>
<feature type="repeat" description="PPR" evidence="3">
    <location>
        <begin position="495"/>
        <end position="529"/>
    </location>
</feature>
<accession>A0A5P1F3M4</accession>
<dbReference type="EMBL" id="CM007384">
    <property type="protein sequence ID" value="ONK71060.1"/>
    <property type="molecule type" value="Genomic_DNA"/>
</dbReference>
<evidence type="ECO:0000256" key="4">
    <source>
        <dbReference type="SAM" id="MobiDB-lite"/>
    </source>
</evidence>
<dbReference type="Gene3D" id="1.25.40.10">
    <property type="entry name" value="Tetratricopeptide repeat domain"/>
    <property type="match status" value="5"/>
</dbReference>
<dbReference type="AlphaFoldDB" id="A0A5P1F3M4"/>
<evidence type="ECO:0000256" key="1">
    <source>
        <dbReference type="ARBA" id="ARBA00007626"/>
    </source>
</evidence>
<dbReference type="Pfam" id="PF01535">
    <property type="entry name" value="PPR"/>
    <property type="match status" value="5"/>
</dbReference>
<evidence type="ECO:0000256" key="2">
    <source>
        <dbReference type="ARBA" id="ARBA00022737"/>
    </source>
</evidence>
<dbReference type="InterPro" id="IPR002885">
    <property type="entry name" value="PPR_rpt"/>
</dbReference>
<dbReference type="PROSITE" id="PS51375">
    <property type="entry name" value="PPR"/>
    <property type="match status" value="9"/>
</dbReference>
<keyword evidence="6" id="KW-1185">Reference proteome</keyword>
<feature type="repeat" description="PPR" evidence="3">
    <location>
        <begin position="286"/>
        <end position="320"/>
    </location>
</feature>
<feature type="compositionally biased region" description="Low complexity" evidence="4">
    <location>
        <begin position="1"/>
        <end position="20"/>
    </location>
</feature>
<dbReference type="InterPro" id="IPR050667">
    <property type="entry name" value="PPR-containing_protein"/>
</dbReference>
<comment type="similarity">
    <text evidence="1">Belongs to the PPR family. P subfamily.</text>
</comment>
<evidence type="ECO:0000313" key="6">
    <source>
        <dbReference type="Proteomes" id="UP000243459"/>
    </source>
</evidence>
<feature type="repeat" description="PPR" evidence="3">
    <location>
        <begin position="149"/>
        <end position="179"/>
    </location>
</feature>
<proteinExistence type="inferred from homology"/>
<dbReference type="OrthoDB" id="185373at2759"/>
<dbReference type="Gramene" id="ONK71060">
    <property type="protein sequence ID" value="ONK71060"/>
    <property type="gene ID" value="A4U43_C04F4290"/>
</dbReference>
<feature type="repeat" description="PPR" evidence="3">
    <location>
        <begin position="321"/>
        <end position="355"/>
    </location>
</feature>
<evidence type="ECO:0008006" key="7">
    <source>
        <dbReference type="Google" id="ProtNLM"/>
    </source>
</evidence>
<dbReference type="PANTHER" id="PTHR47939">
    <property type="entry name" value="MEMBRANE-ASSOCIATED SALT-INDUCIBLE PROTEIN-LIKE"/>
    <property type="match status" value="1"/>
</dbReference>
<feature type="repeat" description="PPR" evidence="3">
    <location>
        <begin position="530"/>
        <end position="564"/>
    </location>
</feature>
<feature type="region of interest" description="Disordered" evidence="4">
    <location>
        <begin position="1"/>
        <end position="52"/>
    </location>
</feature>
<gene>
    <name evidence="5" type="ORF">A4U43_C04F4290</name>
</gene>
<dbReference type="Proteomes" id="UP000243459">
    <property type="component" value="Chromosome 4"/>
</dbReference>
<feature type="repeat" description="PPR" evidence="3">
    <location>
        <begin position="185"/>
        <end position="215"/>
    </location>
</feature>
<dbReference type="PANTHER" id="PTHR47939:SF13">
    <property type="entry name" value="OS03G0201400 PROTEIN"/>
    <property type="match status" value="1"/>
</dbReference>